<dbReference type="RefSeq" id="WP_283768223.1">
    <property type="nucleotide sequence ID" value="NZ_JAQOSO010000092.1"/>
</dbReference>
<reference evidence="2 3" key="1">
    <citation type="submission" date="2023-01" db="EMBL/GenBank/DDBJ databases">
        <title>Novel diversity within Roseofilum (Cyanobacteria; Desertifilaceae) from marine benthic mats with descriptions of four novel species.</title>
        <authorList>
            <person name="Wang Y."/>
            <person name="Berthold D.E."/>
            <person name="Hu J."/>
            <person name="Lefler F.W."/>
            <person name="Laughinghouse H.D. IV."/>
        </authorList>
    </citation>
    <scope>NUCLEOTIDE SEQUENCE [LARGE SCALE GENOMIC DNA]</scope>
    <source>
        <strain evidence="2 3">BLCC-M114</strain>
    </source>
</reference>
<evidence type="ECO:0000313" key="2">
    <source>
        <dbReference type="EMBL" id="MDJ1175937.1"/>
    </source>
</evidence>
<feature type="signal peptide" evidence="1">
    <location>
        <begin position="1"/>
        <end position="24"/>
    </location>
</feature>
<dbReference type="Proteomes" id="UP001235849">
    <property type="component" value="Unassembled WGS sequence"/>
</dbReference>
<organism evidence="2 3">
    <name type="scientific">Roseofilum capinflatum BLCC-M114</name>
    <dbReference type="NCBI Taxonomy" id="3022440"/>
    <lineage>
        <taxon>Bacteria</taxon>
        <taxon>Bacillati</taxon>
        <taxon>Cyanobacteriota</taxon>
        <taxon>Cyanophyceae</taxon>
        <taxon>Desertifilales</taxon>
        <taxon>Desertifilaceae</taxon>
        <taxon>Roseofilum</taxon>
        <taxon>Roseofilum capinflatum</taxon>
    </lineage>
</organism>
<evidence type="ECO:0000256" key="1">
    <source>
        <dbReference type="SAM" id="SignalP"/>
    </source>
</evidence>
<gene>
    <name evidence="2" type="ORF">PMG25_17755</name>
</gene>
<name>A0ABT7B9V6_9CYAN</name>
<keyword evidence="3" id="KW-1185">Reference proteome</keyword>
<sequence length="180" mass="20129">MTIKHKIWVISSFLSLTFASSPIAVSRDLTSIQPINTFALTKENTQCSNTLASVEQKISQNQNIPITFDWEDMPDQVWGDATPAGAEQMLHVTMGRPIQSNTVPQHHPRTLDVMNSSKFRNDLATEIIDSCPGVGLVIFGLMATDYSRSHGVVNSKVQEFQCFETSSRRDPIPWGFERCL</sequence>
<dbReference type="EMBL" id="JAQOSO010000092">
    <property type="protein sequence ID" value="MDJ1175937.1"/>
    <property type="molecule type" value="Genomic_DNA"/>
</dbReference>
<protein>
    <submittedName>
        <fullName evidence="2">Uncharacterized protein</fullName>
    </submittedName>
</protein>
<keyword evidence="1" id="KW-0732">Signal</keyword>
<feature type="chain" id="PRO_5046390686" evidence="1">
    <location>
        <begin position="25"/>
        <end position="180"/>
    </location>
</feature>
<proteinExistence type="predicted"/>
<accession>A0ABT7B9V6</accession>
<evidence type="ECO:0000313" key="3">
    <source>
        <dbReference type="Proteomes" id="UP001235849"/>
    </source>
</evidence>
<comment type="caution">
    <text evidence="2">The sequence shown here is derived from an EMBL/GenBank/DDBJ whole genome shotgun (WGS) entry which is preliminary data.</text>
</comment>